<dbReference type="RefSeq" id="WP_262994270.1">
    <property type="nucleotide sequence ID" value="NZ_JAOTJC010000008.1"/>
</dbReference>
<dbReference type="InterPro" id="IPR018006">
    <property type="entry name" value="Flag_FliJ_proteobac"/>
</dbReference>
<evidence type="ECO:0000256" key="2">
    <source>
        <dbReference type="ARBA" id="ARBA00010004"/>
    </source>
</evidence>
<keyword evidence="10" id="KW-1006">Bacterial flagellum protein export</keyword>
<dbReference type="Gene3D" id="1.10.287.1700">
    <property type="match status" value="1"/>
</dbReference>
<dbReference type="NCBIfam" id="TIGR02473">
    <property type="entry name" value="flagell_FliJ"/>
    <property type="match status" value="1"/>
</dbReference>
<keyword evidence="11" id="KW-0282">Flagellum</keyword>
<keyword evidence="12" id="KW-1185">Reference proteome</keyword>
<keyword evidence="4" id="KW-0813">Transport</keyword>
<sequence>MSSQLARVAEFEREREQQAAQLFQQAQTMVNQQRQKLASLEQYRTDYLKNIQQTGKSGVEARQYHQHLSFVGKLDKACEQQTQYVSQAALAADQRKRQWLAQQQRCKAVELLLEKKRQAAQHLEARREQNMLDEYANRAYFRRFHAK</sequence>
<organism evidence="11 12">
    <name type="scientific">Alteromonas salexigens</name>
    <dbReference type="NCBI Taxonomy" id="2982530"/>
    <lineage>
        <taxon>Bacteria</taxon>
        <taxon>Pseudomonadati</taxon>
        <taxon>Pseudomonadota</taxon>
        <taxon>Gammaproteobacteria</taxon>
        <taxon>Alteromonadales</taxon>
        <taxon>Alteromonadaceae</taxon>
        <taxon>Alteromonas/Salinimonas group</taxon>
        <taxon>Alteromonas</taxon>
    </lineage>
</organism>
<dbReference type="InterPro" id="IPR052570">
    <property type="entry name" value="FliJ"/>
</dbReference>
<comment type="caution">
    <text evidence="11">The sequence shown here is derived from an EMBL/GenBank/DDBJ whole genome shotgun (WGS) entry which is preliminary data.</text>
</comment>
<dbReference type="InterPro" id="IPR053716">
    <property type="entry name" value="Flag_assembly_chemotaxis_eff"/>
</dbReference>
<keyword evidence="5" id="KW-1003">Cell membrane</keyword>
<dbReference type="InterPro" id="IPR012823">
    <property type="entry name" value="Flagell_FliJ"/>
</dbReference>
<keyword evidence="11" id="KW-0969">Cilium</keyword>
<dbReference type="PANTHER" id="PTHR38786:SF1">
    <property type="entry name" value="FLAGELLAR FLIJ PROTEIN"/>
    <property type="match status" value="1"/>
</dbReference>
<comment type="subcellular location">
    <subcellularLocation>
        <location evidence="1">Cell membrane</location>
        <topology evidence="1">Peripheral membrane protein</topology>
        <orientation evidence="1">Cytoplasmic side</orientation>
    </subcellularLocation>
</comment>
<evidence type="ECO:0000256" key="6">
    <source>
        <dbReference type="ARBA" id="ARBA00022500"/>
    </source>
</evidence>
<evidence type="ECO:0000256" key="9">
    <source>
        <dbReference type="ARBA" id="ARBA00023136"/>
    </source>
</evidence>
<keyword evidence="9" id="KW-0472">Membrane</keyword>
<dbReference type="PANTHER" id="PTHR38786">
    <property type="entry name" value="FLAGELLAR FLIJ PROTEIN"/>
    <property type="match status" value="1"/>
</dbReference>
<evidence type="ECO:0000256" key="3">
    <source>
        <dbReference type="ARBA" id="ARBA00020392"/>
    </source>
</evidence>
<evidence type="ECO:0000256" key="4">
    <source>
        <dbReference type="ARBA" id="ARBA00022448"/>
    </source>
</evidence>
<proteinExistence type="inferred from homology"/>
<evidence type="ECO:0000256" key="5">
    <source>
        <dbReference type="ARBA" id="ARBA00022475"/>
    </source>
</evidence>
<dbReference type="Proteomes" id="UP001209257">
    <property type="component" value="Unassembled WGS sequence"/>
</dbReference>
<keyword evidence="7" id="KW-1005">Bacterial flagellum biogenesis</keyword>
<evidence type="ECO:0000256" key="1">
    <source>
        <dbReference type="ARBA" id="ARBA00004413"/>
    </source>
</evidence>
<gene>
    <name evidence="11" type="primary">fliJ</name>
    <name evidence="11" type="ORF">OCL06_10455</name>
</gene>
<keyword evidence="6" id="KW-0145">Chemotaxis</keyword>
<name>A0ABT2VNY4_9ALTE</name>
<keyword evidence="8" id="KW-0653">Protein transport</keyword>
<comment type="similarity">
    <text evidence="2">Belongs to the FliJ family.</text>
</comment>
<dbReference type="EMBL" id="JAOTJC010000008">
    <property type="protein sequence ID" value="MCU7555022.1"/>
    <property type="molecule type" value="Genomic_DNA"/>
</dbReference>
<accession>A0ABT2VNY4</accession>
<evidence type="ECO:0000313" key="12">
    <source>
        <dbReference type="Proteomes" id="UP001209257"/>
    </source>
</evidence>
<keyword evidence="11" id="KW-0966">Cell projection</keyword>
<evidence type="ECO:0000256" key="7">
    <source>
        <dbReference type="ARBA" id="ARBA00022795"/>
    </source>
</evidence>
<evidence type="ECO:0000256" key="8">
    <source>
        <dbReference type="ARBA" id="ARBA00022927"/>
    </source>
</evidence>
<evidence type="ECO:0000313" key="11">
    <source>
        <dbReference type="EMBL" id="MCU7555022.1"/>
    </source>
</evidence>
<protein>
    <recommendedName>
        <fullName evidence="3">Flagellar FliJ protein</fullName>
    </recommendedName>
</protein>
<evidence type="ECO:0000256" key="10">
    <source>
        <dbReference type="ARBA" id="ARBA00023225"/>
    </source>
</evidence>
<reference evidence="12" key="1">
    <citation type="submission" date="2023-07" db="EMBL/GenBank/DDBJ databases">
        <title>Study on multiphase classification of strain Alteromonas salexigens isolated from the Yellow Sea.</title>
        <authorList>
            <person name="Sun L."/>
        </authorList>
    </citation>
    <scope>NUCLEOTIDE SEQUENCE [LARGE SCALE GENOMIC DNA]</scope>
    <source>
        <strain evidence="12">ASW11-19</strain>
    </source>
</reference>
<dbReference type="PRINTS" id="PR01004">
    <property type="entry name" value="FLGFLIJ"/>
</dbReference>
<dbReference type="Pfam" id="PF02050">
    <property type="entry name" value="FliJ"/>
    <property type="match status" value="1"/>
</dbReference>